<protein>
    <submittedName>
        <fullName evidence="2">Uncharacterized protein</fullName>
    </submittedName>
</protein>
<dbReference type="HOGENOM" id="CLU_2260721_0_0_11"/>
<dbReference type="Proteomes" id="UP000002218">
    <property type="component" value="Chromosome"/>
</dbReference>
<feature type="compositionally biased region" description="Low complexity" evidence="1">
    <location>
        <begin position="19"/>
        <end position="57"/>
    </location>
</feature>
<sequence precursor="true">MGRSPVRSGTTSSKDSACAATVPTASTAPAASTTAPRPVPGASLTDSSSTTSGSAPSAWLETGWCGSTSGAPLSLPVSLLAIADPLRWVRNTVSRADCLSLLR</sequence>
<gene>
    <name evidence="2" type="ordered locus">Namu_1109</name>
</gene>
<keyword evidence="3" id="KW-1185">Reference proteome</keyword>
<evidence type="ECO:0000256" key="1">
    <source>
        <dbReference type="SAM" id="MobiDB-lite"/>
    </source>
</evidence>
<dbReference type="EMBL" id="CP001737">
    <property type="protein sequence ID" value="ACV77516.1"/>
    <property type="molecule type" value="Genomic_DNA"/>
</dbReference>
<dbReference type="InParanoid" id="C8XCF1"/>
<evidence type="ECO:0000313" key="3">
    <source>
        <dbReference type="Proteomes" id="UP000002218"/>
    </source>
</evidence>
<name>C8XCF1_NAKMY</name>
<organism evidence="2 3">
    <name type="scientific">Nakamurella multipartita (strain ATCC 700099 / DSM 44233 / CIP 104796 / JCM 9543 / NBRC 105858 / Y-104)</name>
    <name type="common">Microsphaera multipartita</name>
    <dbReference type="NCBI Taxonomy" id="479431"/>
    <lineage>
        <taxon>Bacteria</taxon>
        <taxon>Bacillati</taxon>
        <taxon>Actinomycetota</taxon>
        <taxon>Actinomycetes</taxon>
        <taxon>Nakamurellales</taxon>
        <taxon>Nakamurellaceae</taxon>
        <taxon>Nakamurella</taxon>
    </lineage>
</organism>
<reference evidence="3" key="1">
    <citation type="submission" date="2009-09" db="EMBL/GenBank/DDBJ databases">
        <title>The complete genome of Nakamurella multipartita DSM 44233.</title>
        <authorList>
            <consortium name="US DOE Joint Genome Institute (JGI-PGF)"/>
            <person name="Lucas S."/>
            <person name="Copeland A."/>
            <person name="Lapidus A."/>
            <person name="Glavina del Rio T."/>
            <person name="Dalin E."/>
            <person name="Tice H."/>
            <person name="Bruce D."/>
            <person name="Goodwin L."/>
            <person name="Pitluck S."/>
            <person name="Kyrpides N."/>
            <person name="Mavromatis K."/>
            <person name="Ivanova N."/>
            <person name="Ovchinnikova G."/>
            <person name="Sims D."/>
            <person name="Meincke L."/>
            <person name="Brettin T."/>
            <person name="Detter J.C."/>
            <person name="Han C."/>
            <person name="Larimer F."/>
            <person name="Land M."/>
            <person name="Hauser L."/>
            <person name="Markowitz V."/>
            <person name="Cheng J.-F."/>
            <person name="Hugenholtz P."/>
            <person name="Woyke T."/>
            <person name="Wu D."/>
            <person name="Klenk H.-P."/>
            <person name="Eisen J.A."/>
        </authorList>
    </citation>
    <scope>NUCLEOTIDE SEQUENCE [LARGE SCALE GENOMIC DNA]</scope>
    <source>
        <strain evidence="3">ATCC 700099 / DSM 44233 / CIP 104796 / JCM 9543 / NBRC 105858 / Y-104</strain>
    </source>
</reference>
<proteinExistence type="predicted"/>
<evidence type="ECO:0000313" key="2">
    <source>
        <dbReference type="EMBL" id="ACV77516.1"/>
    </source>
</evidence>
<dbReference type="KEGG" id="nml:Namu_1109"/>
<accession>C8XCF1</accession>
<reference evidence="2 3" key="2">
    <citation type="journal article" date="2010" name="Stand. Genomic Sci.">
        <title>Complete genome sequence of Nakamurella multipartita type strain (Y-104).</title>
        <authorList>
            <person name="Tice H."/>
            <person name="Mayilraj S."/>
            <person name="Sims D."/>
            <person name="Lapidus A."/>
            <person name="Nolan M."/>
            <person name="Lucas S."/>
            <person name="Glavina Del Rio T."/>
            <person name="Copeland A."/>
            <person name="Cheng J.F."/>
            <person name="Meincke L."/>
            <person name="Bruce D."/>
            <person name="Goodwin L."/>
            <person name="Pitluck S."/>
            <person name="Ivanova N."/>
            <person name="Mavromatis K."/>
            <person name="Ovchinnikova G."/>
            <person name="Pati A."/>
            <person name="Chen A."/>
            <person name="Palaniappan K."/>
            <person name="Land M."/>
            <person name="Hauser L."/>
            <person name="Chang Y.J."/>
            <person name="Jeffries C.D."/>
            <person name="Detter J.C."/>
            <person name="Brettin T."/>
            <person name="Rohde M."/>
            <person name="Goker M."/>
            <person name="Bristow J."/>
            <person name="Eisen J.A."/>
            <person name="Markowitz V."/>
            <person name="Hugenholtz P."/>
            <person name="Kyrpides N.C."/>
            <person name="Klenk H.P."/>
            <person name="Chen F."/>
        </authorList>
    </citation>
    <scope>NUCLEOTIDE SEQUENCE [LARGE SCALE GENOMIC DNA]</scope>
    <source>
        <strain evidence="3">ATCC 700099 / DSM 44233 / CIP 104796 / JCM 9543 / NBRC 105858 / Y-104</strain>
    </source>
</reference>
<dbReference type="AlphaFoldDB" id="C8XCF1"/>
<feature type="region of interest" description="Disordered" evidence="1">
    <location>
        <begin position="1"/>
        <end position="57"/>
    </location>
</feature>